<evidence type="ECO:0000313" key="3">
    <source>
        <dbReference type="Proteomes" id="UP000745764"/>
    </source>
</evidence>
<feature type="compositionally biased region" description="Acidic residues" evidence="1">
    <location>
        <begin position="349"/>
        <end position="368"/>
    </location>
</feature>
<dbReference type="OrthoDB" id="3870707at2759"/>
<dbReference type="AlphaFoldDB" id="A0A9N8PT60"/>
<evidence type="ECO:0008006" key="4">
    <source>
        <dbReference type="Google" id="ProtNLM"/>
    </source>
</evidence>
<proteinExistence type="predicted"/>
<name>A0A9N8PT60_9PEZI</name>
<dbReference type="Proteomes" id="UP000745764">
    <property type="component" value="Unassembled WGS sequence"/>
</dbReference>
<protein>
    <recommendedName>
        <fullName evidence="4">F-box domain-containing protein</fullName>
    </recommendedName>
</protein>
<sequence>MGVALLSLPNEVLIVIIEHADSACKKTFLDLRLVSKTLEQLCHERFLRYLELLRIDPSQHHNLTRLMEILSSPAHARAVRGVAFDFVRDWRNVWAVTPLVQQLFDKLSSLNVNLELKFSPYGSNEWISEPCIVHYIVGIVKQVLTSHMSVGRLIVRAKDWDPDLQLDNMLCRLEKLLIDQEKEAQASSVKSLVVEFTHGEVVYDRQRRYLHFTQVTAHDLHAIGQWIQENYPVELVLTGCQFFVEQLDGVLLRTAPSSPLSRITINNARLMHLTSFFGGSQATTPLHKLLSHILRHSKNLNYLHLENIRVETPHPRTLNFVGENRVHVTDEVNIRETLTHLMSQLAEEDHPEVESEDVEDDEEDDEDGSAWGYSTIAHDSYE</sequence>
<keyword evidence="3" id="KW-1185">Reference proteome</keyword>
<evidence type="ECO:0000313" key="2">
    <source>
        <dbReference type="EMBL" id="CAD0109892.1"/>
    </source>
</evidence>
<dbReference type="EMBL" id="CAINUL010000005">
    <property type="protein sequence ID" value="CAD0109892.1"/>
    <property type="molecule type" value="Genomic_DNA"/>
</dbReference>
<accession>A0A9N8PT60</accession>
<evidence type="ECO:0000256" key="1">
    <source>
        <dbReference type="SAM" id="MobiDB-lite"/>
    </source>
</evidence>
<comment type="caution">
    <text evidence="2">The sequence shown here is derived from an EMBL/GenBank/DDBJ whole genome shotgun (WGS) entry which is preliminary data.</text>
</comment>
<reference evidence="2" key="1">
    <citation type="submission" date="2020-06" db="EMBL/GenBank/DDBJ databases">
        <authorList>
            <person name="Onetto C."/>
        </authorList>
    </citation>
    <scope>NUCLEOTIDE SEQUENCE</scope>
</reference>
<gene>
    <name evidence="2" type="ORF">AWRI4620_LOCUS4147</name>
</gene>
<feature type="region of interest" description="Disordered" evidence="1">
    <location>
        <begin position="345"/>
        <end position="382"/>
    </location>
</feature>
<organism evidence="2 3">
    <name type="scientific">Aureobasidium uvarum</name>
    <dbReference type="NCBI Taxonomy" id="2773716"/>
    <lineage>
        <taxon>Eukaryota</taxon>
        <taxon>Fungi</taxon>
        <taxon>Dikarya</taxon>
        <taxon>Ascomycota</taxon>
        <taxon>Pezizomycotina</taxon>
        <taxon>Dothideomycetes</taxon>
        <taxon>Dothideomycetidae</taxon>
        <taxon>Dothideales</taxon>
        <taxon>Saccotheciaceae</taxon>
        <taxon>Aureobasidium</taxon>
    </lineage>
</organism>